<organism evidence="3 4">
    <name type="scientific">Hondaea fermentalgiana</name>
    <dbReference type="NCBI Taxonomy" id="2315210"/>
    <lineage>
        <taxon>Eukaryota</taxon>
        <taxon>Sar</taxon>
        <taxon>Stramenopiles</taxon>
        <taxon>Bigyra</taxon>
        <taxon>Labyrinthulomycetes</taxon>
        <taxon>Thraustochytrida</taxon>
        <taxon>Thraustochytriidae</taxon>
        <taxon>Hondaea</taxon>
    </lineage>
</organism>
<comment type="caution">
    <text evidence="3">The sequence shown here is derived from an EMBL/GenBank/DDBJ whole genome shotgun (WGS) entry which is preliminary data.</text>
</comment>
<dbReference type="CDD" id="cd14279">
    <property type="entry name" value="CUE"/>
    <property type="match status" value="1"/>
</dbReference>
<keyword evidence="4" id="KW-1185">Reference proteome</keyword>
<feature type="domain" description="CUE" evidence="2">
    <location>
        <begin position="1"/>
        <end position="42"/>
    </location>
</feature>
<feature type="compositionally biased region" description="Low complexity" evidence="1">
    <location>
        <begin position="79"/>
        <end position="89"/>
    </location>
</feature>
<feature type="compositionally biased region" description="Low complexity" evidence="1">
    <location>
        <begin position="194"/>
        <end position="226"/>
    </location>
</feature>
<feature type="compositionally biased region" description="Acidic residues" evidence="1">
    <location>
        <begin position="68"/>
        <end position="78"/>
    </location>
</feature>
<evidence type="ECO:0000313" key="4">
    <source>
        <dbReference type="Proteomes" id="UP000241890"/>
    </source>
</evidence>
<accession>A0A2R5GKH9</accession>
<feature type="region of interest" description="Disordered" evidence="1">
    <location>
        <begin position="44"/>
        <end position="89"/>
    </location>
</feature>
<feature type="compositionally biased region" description="Basic and acidic residues" evidence="1">
    <location>
        <begin position="55"/>
        <end position="67"/>
    </location>
</feature>
<dbReference type="AlphaFoldDB" id="A0A2R5GKH9"/>
<dbReference type="InterPro" id="IPR009060">
    <property type="entry name" value="UBA-like_sf"/>
</dbReference>
<dbReference type="SUPFAM" id="SSF46934">
    <property type="entry name" value="UBA-like"/>
    <property type="match status" value="1"/>
</dbReference>
<proteinExistence type="predicted"/>
<dbReference type="InterPro" id="IPR040192">
    <property type="entry name" value="CUEDC1"/>
</dbReference>
<dbReference type="Gene3D" id="1.10.8.10">
    <property type="entry name" value="DNA helicase RuvA subunit, C-terminal domain"/>
    <property type="match status" value="1"/>
</dbReference>
<protein>
    <recommendedName>
        <fullName evidence="2">CUE domain-containing protein</fullName>
    </recommendedName>
</protein>
<dbReference type="Proteomes" id="UP000241890">
    <property type="component" value="Unassembled WGS sequence"/>
</dbReference>
<dbReference type="EMBL" id="BEYU01000096">
    <property type="protein sequence ID" value="GBG31387.1"/>
    <property type="molecule type" value="Genomic_DNA"/>
</dbReference>
<dbReference type="PROSITE" id="PS51140">
    <property type="entry name" value="CUE"/>
    <property type="match status" value="1"/>
</dbReference>
<dbReference type="PANTHER" id="PTHR13467">
    <property type="entry name" value="CUE DOMAIN CONTAINING PROTEIN 1"/>
    <property type="match status" value="1"/>
</dbReference>
<feature type="region of interest" description="Disordered" evidence="1">
    <location>
        <begin position="253"/>
        <end position="296"/>
    </location>
</feature>
<dbReference type="InParanoid" id="A0A2R5GKH9"/>
<dbReference type="GO" id="GO:0043130">
    <property type="term" value="F:ubiquitin binding"/>
    <property type="evidence" value="ECO:0007669"/>
    <property type="project" value="InterPro"/>
</dbReference>
<reference evidence="3 4" key="1">
    <citation type="submission" date="2017-12" db="EMBL/GenBank/DDBJ databases">
        <title>Sequencing, de novo assembly and annotation of complete genome of a new Thraustochytrid species, strain FCC1311.</title>
        <authorList>
            <person name="Sedici K."/>
            <person name="Godart F."/>
            <person name="Aiese Cigliano R."/>
            <person name="Sanseverino W."/>
            <person name="Barakat M."/>
            <person name="Ortet P."/>
            <person name="Marechal E."/>
            <person name="Cagnac O."/>
            <person name="Amato A."/>
        </authorList>
    </citation>
    <scope>NUCLEOTIDE SEQUENCE [LARGE SCALE GENOMIC DNA]</scope>
</reference>
<dbReference type="PANTHER" id="PTHR13467:SF3">
    <property type="entry name" value="CUE DOMAIN-CONTAINING PROTEIN 1"/>
    <property type="match status" value="1"/>
</dbReference>
<feature type="region of interest" description="Disordered" evidence="1">
    <location>
        <begin position="184"/>
        <end position="226"/>
    </location>
</feature>
<evidence type="ECO:0000256" key="1">
    <source>
        <dbReference type="SAM" id="MobiDB-lite"/>
    </source>
</evidence>
<name>A0A2R5GKH9_9STRA</name>
<evidence type="ECO:0000259" key="2">
    <source>
        <dbReference type="PROSITE" id="PS51140"/>
    </source>
</evidence>
<evidence type="ECO:0000313" key="3">
    <source>
        <dbReference type="EMBL" id="GBG31387.1"/>
    </source>
</evidence>
<dbReference type="InterPro" id="IPR003892">
    <property type="entry name" value="CUE"/>
</dbReference>
<feature type="compositionally biased region" description="Low complexity" evidence="1">
    <location>
        <begin position="254"/>
        <end position="271"/>
    </location>
</feature>
<gene>
    <name evidence="3" type="ORF">FCC1311_076112</name>
</gene>
<sequence>MADVDALCVMFERMDRAVVEIVLEASGGDVDRACDQLLAMAAEQDAAEGAETDADNQRQEEGSAKEVEAEERDTEQDLESFFAGSSSGAETAATISAMPASASSMDGTVTGPVSAQKSMLSTANVPGSYMSSDGDSSWRKPLPEDFLRLPPGLTAARVRAEQVRQDEIFAQMLADEGFRNELARHAEFRTNRPSARSSGAALGQSSSSSSSSAFSPSSSSATSTSELQAAFNELGEAAKTKFNALATRFRRAAAESSSSSSSSFAASSSSAQYAMLQADDEDDDHESERVRHRKAH</sequence>
<feature type="compositionally biased region" description="Acidic residues" evidence="1">
    <location>
        <begin position="45"/>
        <end position="54"/>
    </location>
</feature>